<reference evidence="2" key="2">
    <citation type="submission" date="2023-05" db="EMBL/GenBank/DDBJ databases">
        <authorList>
            <consortium name="Lawrence Berkeley National Laboratory"/>
            <person name="Steindorff A."/>
            <person name="Hensen N."/>
            <person name="Bonometti L."/>
            <person name="Westerberg I."/>
            <person name="Brannstrom I.O."/>
            <person name="Guillou S."/>
            <person name="Cros-Aarteil S."/>
            <person name="Calhoun S."/>
            <person name="Haridas S."/>
            <person name="Kuo A."/>
            <person name="Mondo S."/>
            <person name="Pangilinan J."/>
            <person name="Riley R."/>
            <person name="Labutti K."/>
            <person name="Andreopoulos B."/>
            <person name="Lipzen A."/>
            <person name="Chen C."/>
            <person name="Yanf M."/>
            <person name="Daum C."/>
            <person name="Ng V."/>
            <person name="Clum A."/>
            <person name="Ohm R."/>
            <person name="Martin F."/>
            <person name="Silar P."/>
            <person name="Natvig D."/>
            <person name="Lalanne C."/>
            <person name="Gautier V."/>
            <person name="Ament-Velasquez S.L."/>
            <person name="Kruys A."/>
            <person name="Hutchinson M.I."/>
            <person name="Powell A.J."/>
            <person name="Barry K."/>
            <person name="Miller A.N."/>
            <person name="Grigoriev I.V."/>
            <person name="Debuchy R."/>
            <person name="Gladieux P."/>
            <person name="Thoren M.H."/>
            <person name="Johannesson H."/>
        </authorList>
    </citation>
    <scope>NUCLEOTIDE SEQUENCE</scope>
    <source>
        <strain evidence="2">CBS 123565</strain>
    </source>
</reference>
<feature type="region of interest" description="Disordered" evidence="1">
    <location>
        <begin position="275"/>
        <end position="295"/>
    </location>
</feature>
<dbReference type="EMBL" id="MU853413">
    <property type="protein sequence ID" value="KAK4133128.1"/>
    <property type="molecule type" value="Genomic_DNA"/>
</dbReference>
<evidence type="ECO:0000313" key="2">
    <source>
        <dbReference type="EMBL" id="KAK4133128.1"/>
    </source>
</evidence>
<reference evidence="2" key="1">
    <citation type="journal article" date="2023" name="Mol. Phylogenet. Evol.">
        <title>Genome-scale phylogeny and comparative genomics of the fungal order Sordariales.</title>
        <authorList>
            <person name="Hensen N."/>
            <person name="Bonometti L."/>
            <person name="Westerberg I."/>
            <person name="Brannstrom I.O."/>
            <person name="Guillou S."/>
            <person name="Cros-Aarteil S."/>
            <person name="Calhoun S."/>
            <person name="Haridas S."/>
            <person name="Kuo A."/>
            <person name="Mondo S."/>
            <person name="Pangilinan J."/>
            <person name="Riley R."/>
            <person name="LaButti K."/>
            <person name="Andreopoulos B."/>
            <person name="Lipzen A."/>
            <person name="Chen C."/>
            <person name="Yan M."/>
            <person name="Daum C."/>
            <person name="Ng V."/>
            <person name="Clum A."/>
            <person name="Steindorff A."/>
            <person name="Ohm R.A."/>
            <person name="Martin F."/>
            <person name="Silar P."/>
            <person name="Natvig D.O."/>
            <person name="Lalanne C."/>
            <person name="Gautier V."/>
            <person name="Ament-Velasquez S.L."/>
            <person name="Kruys A."/>
            <person name="Hutchinson M.I."/>
            <person name="Powell A.J."/>
            <person name="Barry K."/>
            <person name="Miller A.N."/>
            <person name="Grigoriev I.V."/>
            <person name="Debuchy R."/>
            <person name="Gladieux P."/>
            <person name="Hiltunen Thoren M."/>
            <person name="Johannesson H."/>
        </authorList>
    </citation>
    <scope>NUCLEOTIDE SEQUENCE</scope>
    <source>
        <strain evidence="2">CBS 123565</strain>
    </source>
</reference>
<proteinExistence type="predicted"/>
<gene>
    <name evidence="2" type="ORF">BT67DRAFT_56595</name>
</gene>
<comment type="caution">
    <text evidence="2">The sequence shown here is derived from an EMBL/GenBank/DDBJ whole genome shotgun (WGS) entry which is preliminary data.</text>
</comment>
<sequence>MDRNDCQVFGWLCSCHASADVRRMTCSSCSWGTNLLTGVMTPKRRRKADDARSLAAAGATCQPSPPKPPSAISSPFHQPPARFPAFPPSRRLLCSAPQQRGKPAPVFQSRRGNLISSNSHLHLLTASRIFDSQGNIDRSTSRIPCANTHSSACKPVAIHELPENARVWHVCISTDVQQFMAQHMYHDFGRIGANGASVYACTSSALDLSGGTLKTRLWRLCPIESCPVINRRRKPGLSYFLLSPFVAFHGTHGARMLFLACSFFLNAAEVSEPSNWEDGTQLQQHPPPPRRRAEGLSIRCPVYDPGLHITRSRRNGVQSVYNRPWRRVVVSSCQDAPKSLVLTITGPIMALNGAIGGPSSTAGTPTAVPSHGPQVMLKIPRSYTYMDIPA</sequence>
<dbReference type="AlphaFoldDB" id="A0AAN6UHI6"/>
<feature type="region of interest" description="Disordered" evidence="1">
    <location>
        <begin position="42"/>
        <end position="80"/>
    </location>
</feature>
<protein>
    <submittedName>
        <fullName evidence="2">Uncharacterized protein</fullName>
    </submittedName>
</protein>
<organism evidence="2 3">
    <name type="scientific">Trichocladium antarcticum</name>
    <dbReference type="NCBI Taxonomy" id="1450529"/>
    <lineage>
        <taxon>Eukaryota</taxon>
        <taxon>Fungi</taxon>
        <taxon>Dikarya</taxon>
        <taxon>Ascomycota</taxon>
        <taxon>Pezizomycotina</taxon>
        <taxon>Sordariomycetes</taxon>
        <taxon>Sordariomycetidae</taxon>
        <taxon>Sordariales</taxon>
        <taxon>Chaetomiaceae</taxon>
        <taxon>Trichocladium</taxon>
    </lineage>
</organism>
<dbReference type="Proteomes" id="UP001304895">
    <property type="component" value="Unassembled WGS sequence"/>
</dbReference>
<accession>A0AAN6UHI6</accession>
<evidence type="ECO:0000313" key="3">
    <source>
        <dbReference type="Proteomes" id="UP001304895"/>
    </source>
</evidence>
<evidence type="ECO:0000256" key="1">
    <source>
        <dbReference type="SAM" id="MobiDB-lite"/>
    </source>
</evidence>
<feature type="compositionally biased region" description="Polar residues" evidence="1">
    <location>
        <begin position="275"/>
        <end position="284"/>
    </location>
</feature>
<keyword evidence="3" id="KW-1185">Reference proteome</keyword>
<name>A0AAN6UHI6_9PEZI</name>